<reference evidence="1 2" key="1">
    <citation type="submission" date="2023-07" db="EMBL/GenBank/DDBJ databases">
        <title>Sorghum-associated microbial communities from plants grown in Nebraska, USA.</title>
        <authorList>
            <person name="Schachtman D."/>
        </authorList>
    </citation>
    <scope>NUCLEOTIDE SEQUENCE [LARGE SCALE GENOMIC DNA]</scope>
    <source>
        <strain evidence="1 2">CC482</strain>
    </source>
</reference>
<sequence>MSQSIYGEIIAGHCIGKFVLGLTKNELLELIDFPYNMKETPDSINVESENIDFFIDKHTGKLFTISVFGDFRGKFQNQIRIGSTLTDVKKQVKGDLEYDPMGNEYNMKGITFFFSPMDKEKKEILNCIVIWKSFSVE</sequence>
<accession>A0ABT9U4R6</accession>
<organism evidence="1 2">
    <name type="scientific">Paenibacillus harenae</name>
    <dbReference type="NCBI Taxonomy" id="306543"/>
    <lineage>
        <taxon>Bacteria</taxon>
        <taxon>Bacillati</taxon>
        <taxon>Bacillota</taxon>
        <taxon>Bacilli</taxon>
        <taxon>Bacillales</taxon>
        <taxon>Paenibacillaceae</taxon>
        <taxon>Paenibacillus</taxon>
    </lineage>
</organism>
<comment type="caution">
    <text evidence="1">The sequence shown here is derived from an EMBL/GenBank/DDBJ whole genome shotgun (WGS) entry which is preliminary data.</text>
</comment>
<dbReference type="RefSeq" id="WP_307206025.1">
    <property type="nucleotide sequence ID" value="NZ_JAUSST010000006.1"/>
</dbReference>
<proteinExistence type="predicted"/>
<name>A0ABT9U4R6_PAEHA</name>
<protein>
    <submittedName>
        <fullName evidence="1">Uncharacterized protein</fullName>
    </submittedName>
</protein>
<gene>
    <name evidence="1" type="ORF">J2T15_004093</name>
</gene>
<dbReference type="EMBL" id="JAUSSU010000008">
    <property type="protein sequence ID" value="MDQ0114637.1"/>
    <property type="molecule type" value="Genomic_DNA"/>
</dbReference>
<evidence type="ECO:0000313" key="1">
    <source>
        <dbReference type="EMBL" id="MDQ0114637.1"/>
    </source>
</evidence>
<dbReference type="Proteomes" id="UP001229346">
    <property type="component" value="Unassembled WGS sequence"/>
</dbReference>
<keyword evidence="2" id="KW-1185">Reference proteome</keyword>
<evidence type="ECO:0000313" key="2">
    <source>
        <dbReference type="Proteomes" id="UP001229346"/>
    </source>
</evidence>